<dbReference type="Proteomes" id="UP000799441">
    <property type="component" value="Unassembled WGS sequence"/>
</dbReference>
<gene>
    <name evidence="2" type="ORF">K431DRAFT_347364</name>
</gene>
<dbReference type="PANTHER" id="PTHR11941">
    <property type="entry name" value="ENOYL-COA HYDRATASE-RELATED"/>
    <property type="match status" value="1"/>
</dbReference>
<dbReference type="GO" id="GO:0006635">
    <property type="term" value="P:fatty acid beta-oxidation"/>
    <property type="evidence" value="ECO:0007669"/>
    <property type="project" value="TreeGrafter"/>
</dbReference>
<proteinExistence type="predicted"/>
<dbReference type="GO" id="GO:0005777">
    <property type="term" value="C:peroxisome"/>
    <property type="evidence" value="ECO:0007669"/>
    <property type="project" value="TreeGrafter"/>
</dbReference>
<keyword evidence="3" id="KW-1185">Reference proteome</keyword>
<dbReference type="OrthoDB" id="1696280at2759"/>
<dbReference type="GO" id="GO:0004165">
    <property type="term" value="F:delta(3)-delta(2)-enoyl-CoA isomerase activity"/>
    <property type="evidence" value="ECO:0007669"/>
    <property type="project" value="TreeGrafter"/>
</dbReference>
<keyword evidence="1" id="KW-0843">Virulence</keyword>
<dbReference type="Pfam" id="PF00378">
    <property type="entry name" value="ECH_1"/>
    <property type="match status" value="1"/>
</dbReference>
<evidence type="ECO:0000313" key="3">
    <source>
        <dbReference type="Proteomes" id="UP000799441"/>
    </source>
</evidence>
<accession>A0A9P4Q5Z0</accession>
<dbReference type="PANTHER" id="PTHR11941:SF75">
    <property type="entry name" value="ENOYL-COA HYDRATASE_ISOMERASE FAMILY PROTEIN"/>
    <property type="match status" value="1"/>
</dbReference>
<evidence type="ECO:0000313" key="2">
    <source>
        <dbReference type="EMBL" id="KAF2720185.1"/>
    </source>
</evidence>
<evidence type="ECO:0000256" key="1">
    <source>
        <dbReference type="ARBA" id="ARBA00023026"/>
    </source>
</evidence>
<comment type="caution">
    <text evidence="2">The sequence shown here is derived from an EMBL/GenBank/DDBJ whole genome shotgun (WGS) entry which is preliminary data.</text>
</comment>
<dbReference type="InterPro" id="IPR001753">
    <property type="entry name" value="Enoyl-CoA_hydra/iso"/>
</dbReference>
<organism evidence="2 3">
    <name type="scientific">Polychaeton citri CBS 116435</name>
    <dbReference type="NCBI Taxonomy" id="1314669"/>
    <lineage>
        <taxon>Eukaryota</taxon>
        <taxon>Fungi</taxon>
        <taxon>Dikarya</taxon>
        <taxon>Ascomycota</taxon>
        <taxon>Pezizomycotina</taxon>
        <taxon>Dothideomycetes</taxon>
        <taxon>Dothideomycetidae</taxon>
        <taxon>Capnodiales</taxon>
        <taxon>Capnodiaceae</taxon>
        <taxon>Polychaeton</taxon>
    </lineage>
</organism>
<dbReference type="SUPFAM" id="SSF52096">
    <property type="entry name" value="ClpP/crotonase"/>
    <property type="match status" value="1"/>
</dbReference>
<sequence>MSSQSPTVLFDLPISTGGNVVGTQPAPKVYLLTFTSPPDNRLTTAFCQAMILALDIISTKYEPGVVITTSGIGKFYSNGLDLQHANSTPGFWNDSLYALWRKLLIALRQHGATRDAMPDTLCNTSSRNELEKADIVDDCSYPMPTIALVNGHAFAGAVMLIMMHDYRIMNPAKGFICLNELDLGAPLRPAMTSVFREKCNKALYQKLILLAHRFNAKEALETGLVTRLGGLDEALALTSELALVKRGAPGLSGKSTYWILKREMWRDTVAYLEGAGDEAARDAALQTSRQNDHEEALRRVEQWQTLKSKL</sequence>
<name>A0A9P4Q5Z0_9PEZI</name>
<protein>
    <submittedName>
        <fullName evidence="2">ClpP/crotonase</fullName>
    </submittedName>
</protein>
<dbReference type="InterPro" id="IPR029045">
    <property type="entry name" value="ClpP/crotonase-like_dom_sf"/>
</dbReference>
<reference evidence="2" key="1">
    <citation type="journal article" date="2020" name="Stud. Mycol.">
        <title>101 Dothideomycetes genomes: a test case for predicting lifestyles and emergence of pathogens.</title>
        <authorList>
            <person name="Haridas S."/>
            <person name="Albert R."/>
            <person name="Binder M."/>
            <person name="Bloem J."/>
            <person name="Labutti K."/>
            <person name="Salamov A."/>
            <person name="Andreopoulos B."/>
            <person name="Baker S."/>
            <person name="Barry K."/>
            <person name="Bills G."/>
            <person name="Bluhm B."/>
            <person name="Cannon C."/>
            <person name="Castanera R."/>
            <person name="Culley D."/>
            <person name="Daum C."/>
            <person name="Ezra D."/>
            <person name="Gonzalez J."/>
            <person name="Henrissat B."/>
            <person name="Kuo A."/>
            <person name="Liang C."/>
            <person name="Lipzen A."/>
            <person name="Lutzoni F."/>
            <person name="Magnuson J."/>
            <person name="Mondo S."/>
            <person name="Nolan M."/>
            <person name="Ohm R."/>
            <person name="Pangilinan J."/>
            <person name="Park H.-J."/>
            <person name="Ramirez L."/>
            <person name="Alfaro M."/>
            <person name="Sun H."/>
            <person name="Tritt A."/>
            <person name="Yoshinaga Y."/>
            <person name="Zwiers L.-H."/>
            <person name="Turgeon B."/>
            <person name="Goodwin S."/>
            <person name="Spatafora J."/>
            <person name="Crous P."/>
            <person name="Grigoriev I."/>
        </authorList>
    </citation>
    <scope>NUCLEOTIDE SEQUENCE</scope>
    <source>
        <strain evidence="2">CBS 116435</strain>
    </source>
</reference>
<dbReference type="CDD" id="cd06558">
    <property type="entry name" value="crotonase-like"/>
    <property type="match status" value="1"/>
</dbReference>
<dbReference type="Gene3D" id="3.90.226.10">
    <property type="entry name" value="2-enoyl-CoA Hydratase, Chain A, domain 1"/>
    <property type="match status" value="1"/>
</dbReference>
<dbReference type="EMBL" id="MU003802">
    <property type="protein sequence ID" value="KAF2720185.1"/>
    <property type="molecule type" value="Genomic_DNA"/>
</dbReference>
<dbReference type="AlphaFoldDB" id="A0A9P4Q5Z0"/>